<dbReference type="PIRSF" id="PIRSF029598">
    <property type="entry name" value="PsiE"/>
    <property type="match status" value="1"/>
</dbReference>
<evidence type="ECO:0000256" key="1">
    <source>
        <dbReference type="ARBA" id="ARBA00004429"/>
    </source>
</evidence>
<evidence type="ECO:0000313" key="9">
    <source>
        <dbReference type="Proteomes" id="UP000029734"/>
    </source>
</evidence>
<evidence type="ECO:0000256" key="5">
    <source>
        <dbReference type="ARBA" id="ARBA00022989"/>
    </source>
</evidence>
<comment type="subcellular location">
    <subcellularLocation>
        <location evidence="1">Cell inner membrane</location>
        <topology evidence="1">Multi-pass membrane protein</topology>
    </subcellularLocation>
    <subcellularLocation>
        <location evidence="7">Cell membrane</location>
        <topology evidence="7">Multi-pass membrane protein</topology>
    </subcellularLocation>
</comment>
<dbReference type="EMBL" id="JQCR01000003">
    <property type="protein sequence ID" value="KGE16778.1"/>
    <property type="molecule type" value="Genomic_DNA"/>
</dbReference>
<evidence type="ECO:0000256" key="4">
    <source>
        <dbReference type="ARBA" id="ARBA00022692"/>
    </source>
</evidence>
<evidence type="ECO:0000313" key="8">
    <source>
        <dbReference type="EMBL" id="KGE16778.1"/>
    </source>
</evidence>
<dbReference type="InterPro" id="IPR009315">
    <property type="entry name" value="P_starv_induced_PsiE"/>
</dbReference>
<evidence type="ECO:0000256" key="6">
    <source>
        <dbReference type="ARBA" id="ARBA00023136"/>
    </source>
</evidence>
<name>A0A098M410_9BACL</name>
<keyword evidence="4 7" id="KW-0812">Transmembrane</keyword>
<reference evidence="8 9" key="2">
    <citation type="submission" date="2014-10" db="EMBL/GenBank/DDBJ databases">
        <title>Comparative genomics of the Paenibacillus odorifer group.</title>
        <authorList>
            <person name="Tsai Y.-C."/>
            <person name="Martin N."/>
            <person name="Korlach J."/>
            <person name="Wiedmann M."/>
        </authorList>
    </citation>
    <scope>NUCLEOTIDE SEQUENCE [LARGE SCALE GENOMIC DNA]</scope>
    <source>
        <strain evidence="8 9">DSM 18334</strain>
    </source>
</reference>
<dbReference type="eggNOG" id="COG3223">
    <property type="taxonomic scope" value="Bacteria"/>
</dbReference>
<dbReference type="HAMAP" id="MF_01048">
    <property type="entry name" value="PsiE"/>
    <property type="match status" value="1"/>
</dbReference>
<dbReference type="Proteomes" id="UP000029734">
    <property type="component" value="Unassembled WGS sequence"/>
</dbReference>
<evidence type="ECO:0000256" key="7">
    <source>
        <dbReference type="HAMAP-Rule" id="MF_01048"/>
    </source>
</evidence>
<proteinExistence type="inferred from homology"/>
<dbReference type="AlphaFoldDB" id="A0A098M410"/>
<evidence type="ECO:0000256" key="2">
    <source>
        <dbReference type="ARBA" id="ARBA00005632"/>
    </source>
</evidence>
<gene>
    <name evidence="7" type="primary">psiE</name>
    <name evidence="8" type="ORF">PWYN_18970</name>
</gene>
<sequence>MKNKFEYIPRVLQWVLNIALIVLAIILVTFLGKETLYIFGFINDEGDLSKLDLLEGILIYFLYFEFIALIIKYFEARHHFPLRYFIYIGITAIIRLIIIDHENPFDTLIYAVAILVLVVTLYLANSRQLKRDD</sequence>
<dbReference type="NCBIfam" id="NF002765">
    <property type="entry name" value="PRK02833.1-3"/>
    <property type="match status" value="1"/>
</dbReference>
<evidence type="ECO:0000256" key="3">
    <source>
        <dbReference type="ARBA" id="ARBA00022475"/>
    </source>
</evidence>
<keyword evidence="6 7" id="KW-0472">Membrane</keyword>
<accession>A0A098M410</accession>
<feature type="transmembrane region" description="Helical" evidence="7">
    <location>
        <begin position="57"/>
        <end position="74"/>
    </location>
</feature>
<feature type="transmembrane region" description="Helical" evidence="7">
    <location>
        <begin position="105"/>
        <end position="124"/>
    </location>
</feature>
<organism evidence="8 9">
    <name type="scientific">Paenibacillus wynnii</name>
    <dbReference type="NCBI Taxonomy" id="268407"/>
    <lineage>
        <taxon>Bacteria</taxon>
        <taxon>Bacillati</taxon>
        <taxon>Bacillota</taxon>
        <taxon>Bacilli</taxon>
        <taxon>Bacillales</taxon>
        <taxon>Paenibacillaceae</taxon>
        <taxon>Paenibacillus</taxon>
    </lineage>
</organism>
<keyword evidence="5 7" id="KW-1133">Transmembrane helix</keyword>
<keyword evidence="3 7" id="KW-1003">Cell membrane</keyword>
<feature type="transmembrane region" description="Helical" evidence="7">
    <location>
        <begin position="12"/>
        <end position="31"/>
    </location>
</feature>
<reference evidence="8 9" key="1">
    <citation type="submission" date="2014-08" db="EMBL/GenBank/DDBJ databases">
        <authorList>
            <person name="den Bakker H.C."/>
        </authorList>
    </citation>
    <scope>NUCLEOTIDE SEQUENCE [LARGE SCALE GENOMIC DNA]</scope>
    <source>
        <strain evidence="8 9">DSM 18334</strain>
    </source>
</reference>
<dbReference type="GO" id="GO:0005886">
    <property type="term" value="C:plasma membrane"/>
    <property type="evidence" value="ECO:0007669"/>
    <property type="project" value="UniProtKB-SubCell"/>
</dbReference>
<dbReference type="PANTHER" id="PTHR37819:SF1">
    <property type="entry name" value="PROTEIN PSIE"/>
    <property type="match status" value="1"/>
</dbReference>
<comment type="caution">
    <text evidence="8">The sequence shown here is derived from an EMBL/GenBank/DDBJ whole genome shotgun (WGS) entry which is preliminary data.</text>
</comment>
<dbReference type="STRING" id="268407.PWYN_18970"/>
<keyword evidence="9" id="KW-1185">Reference proteome</keyword>
<dbReference type="InterPro" id="IPR020948">
    <property type="entry name" value="P_starv_induced_PsiE-like"/>
</dbReference>
<comment type="similarity">
    <text evidence="2 7">Belongs to the PsiE family.</text>
</comment>
<dbReference type="Pfam" id="PF06146">
    <property type="entry name" value="PsiE"/>
    <property type="match status" value="1"/>
</dbReference>
<dbReference type="PANTHER" id="PTHR37819">
    <property type="entry name" value="PROTEIN PSIE"/>
    <property type="match status" value="1"/>
</dbReference>
<dbReference type="GO" id="GO:0016036">
    <property type="term" value="P:cellular response to phosphate starvation"/>
    <property type="evidence" value="ECO:0007669"/>
    <property type="project" value="InterPro"/>
</dbReference>
<feature type="transmembrane region" description="Helical" evidence="7">
    <location>
        <begin position="81"/>
        <end position="99"/>
    </location>
</feature>
<protein>
    <recommendedName>
        <fullName evidence="7">Protein PsiE homolog</fullName>
    </recommendedName>
</protein>